<dbReference type="CDD" id="cd23763">
    <property type="entry name" value="ASKHA_ATPase_ROK"/>
    <property type="match status" value="1"/>
</dbReference>
<dbReference type="InterPro" id="IPR043129">
    <property type="entry name" value="ATPase_NBD"/>
</dbReference>
<sequence length="328" mass="35654">MVAYRGDTICGIQLKGDRRLSRRLDQRRGLADQGVMDYILGFDYGGTKVDVGVAGVDGAIVDRQRLLVADFLTLEQLMESSLAVGQALAADKRLVAVGVSTMGITHADHVDLAPNVPGWSTLHLPAHFHAAFPDVPVVIENDVRAACEAERRWGSLRDVKTAAYLNLGTGIAMAFVIGGRVYPGAHGAAGEIAYLWRADEKGFRDGHAPFEEQFGGGGLDRLIQRMFAPWHTLSELFDQMARPEVAAFLHETFREIARRVGHILLAYDVERVSVGGGIALRFDVLRPIFESEWQSHLPFPPDLVVSRFLNQAGLHGALALAAGRGAPA</sequence>
<comment type="similarity">
    <text evidence="1">Belongs to the ROK (NagC/XylR) family.</text>
</comment>
<gene>
    <name evidence="2" type="ORF">C7B45_08895</name>
</gene>
<dbReference type="PANTHER" id="PTHR18964">
    <property type="entry name" value="ROK (REPRESSOR, ORF, KINASE) FAMILY"/>
    <property type="match status" value="1"/>
</dbReference>
<dbReference type="AlphaFoldDB" id="A0A2T2WI19"/>
<dbReference type="Gene3D" id="3.30.420.40">
    <property type="match status" value="2"/>
</dbReference>
<dbReference type="SUPFAM" id="SSF53067">
    <property type="entry name" value="Actin-like ATPase domain"/>
    <property type="match status" value="1"/>
</dbReference>
<accession>A0A2T2WI19</accession>
<dbReference type="InterPro" id="IPR000600">
    <property type="entry name" value="ROK"/>
</dbReference>
<name>A0A2T2WI19_9FIRM</name>
<dbReference type="PANTHER" id="PTHR18964:SF149">
    <property type="entry name" value="BIFUNCTIONAL UDP-N-ACETYLGLUCOSAMINE 2-EPIMERASE_N-ACETYLMANNOSAMINE KINASE"/>
    <property type="match status" value="1"/>
</dbReference>
<reference evidence="2 3" key="1">
    <citation type="journal article" date="2014" name="BMC Genomics">
        <title>Comparison of environmental and isolate Sulfobacillus genomes reveals diverse carbon, sulfur, nitrogen, and hydrogen metabolisms.</title>
        <authorList>
            <person name="Justice N.B."/>
            <person name="Norman A."/>
            <person name="Brown C.T."/>
            <person name="Singh A."/>
            <person name="Thomas B.C."/>
            <person name="Banfield J.F."/>
        </authorList>
    </citation>
    <scope>NUCLEOTIDE SEQUENCE [LARGE SCALE GENOMIC DNA]</scope>
    <source>
        <strain evidence="2">AMDSBA3</strain>
    </source>
</reference>
<dbReference type="EMBL" id="PXYV01000025">
    <property type="protein sequence ID" value="PSR21892.1"/>
    <property type="molecule type" value="Genomic_DNA"/>
</dbReference>
<proteinExistence type="inferred from homology"/>
<protein>
    <submittedName>
        <fullName evidence="2">ROK family protein</fullName>
    </submittedName>
</protein>
<dbReference type="Pfam" id="PF00480">
    <property type="entry name" value="ROK"/>
    <property type="match status" value="1"/>
</dbReference>
<dbReference type="Proteomes" id="UP000241848">
    <property type="component" value="Unassembled WGS sequence"/>
</dbReference>
<organism evidence="2 3">
    <name type="scientific">Sulfobacillus acidophilus</name>
    <dbReference type="NCBI Taxonomy" id="53633"/>
    <lineage>
        <taxon>Bacteria</taxon>
        <taxon>Bacillati</taxon>
        <taxon>Bacillota</taxon>
        <taxon>Clostridia</taxon>
        <taxon>Eubacteriales</taxon>
        <taxon>Clostridiales Family XVII. Incertae Sedis</taxon>
        <taxon>Sulfobacillus</taxon>
    </lineage>
</organism>
<evidence type="ECO:0000313" key="3">
    <source>
        <dbReference type="Proteomes" id="UP000241848"/>
    </source>
</evidence>
<evidence type="ECO:0000256" key="1">
    <source>
        <dbReference type="ARBA" id="ARBA00006479"/>
    </source>
</evidence>
<evidence type="ECO:0000313" key="2">
    <source>
        <dbReference type="EMBL" id="PSR21892.1"/>
    </source>
</evidence>
<comment type="caution">
    <text evidence="2">The sequence shown here is derived from an EMBL/GenBank/DDBJ whole genome shotgun (WGS) entry which is preliminary data.</text>
</comment>